<sequence>MHSMRTGTAPCRRARYLRTLSVGRRTALRSRSGSYGVFPYQRFLWVSLCITSAAFALVTALLGVCFYLSILPLPSAGARFQPRLIGLGIRSHGSVILLSVESITRGPNSTCWSCVKMLPLAPAPFMCCRRVGETVLLGINQAYLLTILSRLVCCAYLGPVWKGSLEIPIPSKG</sequence>
<accession>A0A6A5ZFV9</accession>
<evidence type="ECO:0000313" key="2">
    <source>
        <dbReference type="EMBL" id="KAF2118372.1"/>
    </source>
</evidence>
<name>A0A6A5ZFV9_9PLEO</name>
<dbReference type="EMBL" id="ML977317">
    <property type="protein sequence ID" value="KAF2118372.1"/>
    <property type="molecule type" value="Genomic_DNA"/>
</dbReference>
<keyword evidence="1" id="KW-0812">Transmembrane</keyword>
<keyword evidence="1" id="KW-0472">Membrane</keyword>
<evidence type="ECO:0000256" key="1">
    <source>
        <dbReference type="SAM" id="Phobius"/>
    </source>
</evidence>
<dbReference type="Proteomes" id="UP000799770">
    <property type="component" value="Unassembled WGS sequence"/>
</dbReference>
<gene>
    <name evidence="2" type="ORF">BDV96DRAFT_384199</name>
</gene>
<feature type="transmembrane region" description="Helical" evidence="1">
    <location>
        <begin position="43"/>
        <end position="70"/>
    </location>
</feature>
<keyword evidence="1" id="KW-1133">Transmembrane helix</keyword>
<protein>
    <submittedName>
        <fullName evidence="2">Uncharacterized protein</fullName>
    </submittedName>
</protein>
<proteinExistence type="predicted"/>
<organism evidence="2 3">
    <name type="scientific">Lophiotrema nucula</name>
    <dbReference type="NCBI Taxonomy" id="690887"/>
    <lineage>
        <taxon>Eukaryota</taxon>
        <taxon>Fungi</taxon>
        <taxon>Dikarya</taxon>
        <taxon>Ascomycota</taxon>
        <taxon>Pezizomycotina</taxon>
        <taxon>Dothideomycetes</taxon>
        <taxon>Pleosporomycetidae</taxon>
        <taxon>Pleosporales</taxon>
        <taxon>Lophiotremataceae</taxon>
        <taxon>Lophiotrema</taxon>
    </lineage>
</organism>
<evidence type="ECO:0000313" key="3">
    <source>
        <dbReference type="Proteomes" id="UP000799770"/>
    </source>
</evidence>
<keyword evidence="3" id="KW-1185">Reference proteome</keyword>
<reference evidence="2" key="1">
    <citation type="journal article" date="2020" name="Stud. Mycol.">
        <title>101 Dothideomycetes genomes: a test case for predicting lifestyles and emergence of pathogens.</title>
        <authorList>
            <person name="Haridas S."/>
            <person name="Albert R."/>
            <person name="Binder M."/>
            <person name="Bloem J."/>
            <person name="Labutti K."/>
            <person name="Salamov A."/>
            <person name="Andreopoulos B."/>
            <person name="Baker S."/>
            <person name="Barry K."/>
            <person name="Bills G."/>
            <person name="Bluhm B."/>
            <person name="Cannon C."/>
            <person name="Castanera R."/>
            <person name="Culley D."/>
            <person name="Daum C."/>
            <person name="Ezra D."/>
            <person name="Gonzalez J."/>
            <person name="Henrissat B."/>
            <person name="Kuo A."/>
            <person name="Liang C."/>
            <person name="Lipzen A."/>
            <person name="Lutzoni F."/>
            <person name="Magnuson J."/>
            <person name="Mondo S."/>
            <person name="Nolan M."/>
            <person name="Ohm R."/>
            <person name="Pangilinan J."/>
            <person name="Park H.-J."/>
            <person name="Ramirez L."/>
            <person name="Alfaro M."/>
            <person name="Sun H."/>
            <person name="Tritt A."/>
            <person name="Yoshinaga Y."/>
            <person name="Zwiers L.-H."/>
            <person name="Turgeon B."/>
            <person name="Goodwin S."/>
            <person name="Spatafora J."/>
            <person name="Crous P."/>
            <person name="Grigoriev I."/>
        </authorList>
    </citation>
    <scope>NUCLEOTIDE SEQUENCE</scope>
    <source>
        <strain evidence="2">CBS 627.86</strain>
    </source>
</reference>
<dbReference type="AlphaFoldDB" id="A0A6A5ZFV9"/>